<feature type="region of interest" description="Disordered" evidence="7">
    <location>
        <begin position="136"/>
        <end position="194"/>
    </location>
</feature>
<keyword evidence="5" id="KW-0690">Ribosome biogenesis</keyword>
<dbReference type="InterPro" id="IPR053278">
    <property type="entry name" value="Pre-60S_factor_ECM1"/>
</dbReference>
<accession>J7RZL8</accession>
<keyword evidence="4" id="KW-0963">Cytoplasm</keyword>
<dbReference type="EMBL" id="HE978318">
    <property type="protein sequence ID" value="CCK70672.1"/>
    <property type="molecule type" value="Genomic_DNA"/>
</dbReference>
<evidence type="ECO:0000256" key="1">
    <source>
        <dbReference type="ARBA" id="ARBA00004123"/>
    </source>
</evidence>
<gene>
    <name evidence="8" type="primary">KNAG0E04190</name>
    <name evidence="8" type="ordered locus">KNAG_0E04190</name>
</gene>
<dbReference type="STRING" id="1071383.J7RZL8"/>
<dbReference type="KEGG" id="kng:KNAG_0E04190"/>
<dbReference type="GeneID" id="34526372"/>
<protein>
    <recommendedName>
        <fullName evidence="10">Shuttling pre-60S factor ECM1</fullName>
    </recommendedName>
</protein>
<dbReference type="GO" id="GO:1990275">
    <property type="term" value="F:preribosome binding"/>
    <property type="evidence" value="ECO:0007669"/>
    <property type="project" value="EnsemblFungi"/>
</dbReference>
<feature type="compositionally biased region" description="Polar residues" evidence="7">
    <location>
        <begin position="171"/>
        <end position="184"/>
    </location>
</feature>
<feature type="compositionally biased region" description="Acidic residues" evidence="7">
    <location>
        <begin position="150"/>
        <end position="166"/>
    </location>
</feature>
<dbReference type="HOGENOM" id="CLU_090725_0_0_1"/>
<dbReference type="InterPro" id="IPR022784">
    <property type="entry name" value="Ribosome_bgen_Alb1"/>
</dbReference>
<feature type="region of interest" description="Disordered" evidence="7">
    <location>
        <begin position="1"/>
        <end position="26"/>
    </location>
</feature>
<comment type="subcellular location">
    <subcellularLocation>
        <location evidence="2">Cytoplasm</location>
    </subcellularLocation>
    <subcellularLocation>
        <location evidence="1">Nucleus</location>
    </subcellularLocation>
</comment>
<dbReference type="Pfam" id="PF09135">
    <property type="entry name" value="Alb1"/>
    <property type="match status" value="1"/>
</dbReference>
<dbReference type="PANTHER" id="PTHR28280">
    <property type="entry name" value="SHUTTLING PRE-60S FACTOR ECM1"/>
    <property type="match status" value="1"/>
</dbReference>
<dbReference type="AlphaFoldDB" id="J7RZL8"/>
<organism evidence="8 9">
    <name type="scientific">Huiozyma naganishii (strain ATCC MYA-139 / BCRC 22969 / CBS 8797 / KCTC 17520 / NBRC 10181 / NCYC 3082 / Yp74L-3)</name>
    <name type="common">Yeast</name>
    <name type="synonym">Kazachstania naganishii</name>
    <dbReference type="NCBI Taxonomy" id="1071383"/>
    <lineage>
        <taxon>Eukaryota</taxon>
        <taxon>Fungi</taxon>
        <taxon>Dikarya</taxon>
        <taxon>Ascomycota</taxon>
        <taxon>Saccharomycotina</taxon>
        <taxon>Saccharomycetes</taxon>
        <taxon>Saccharomycetales</taxon>
        <taxon>Saccharomycetaceae</taxon>
        <taxon>Huiozyma</taxon>
    </lineage>
</organism>
<dbReference type="OMA" id="NTRKAGW"/>
<dbReference type="PANTHER" id="PTHR28280:SF1">
    <property type="entry name" value="SHUTTLING PRE-60S FACTOR ECM1"/>
    <property type="match status" value="1"/>
</dbReference>
<feature type="compositionally biased region" description="Polar residues" evidence="7">
    <location>
        <begin position="1"/>
        <end position="11"/>
    </location>
</feature>
<keyword evidence="9" id="KW-1185">Reference proteome</keyword>
<evidence type="ECO:0000256" key="6">
    <source>
        <dbReference type="ARBA" id="ARBA00023242"/>
    </source>
</evidence>
<evidence type="ECO:0000256" key="5">
    <source>
        <dbReference type="ARBA" id="ARBA00022517"/>
    </source>
</evidence>
<sequence length="194" mass="21250">MRKPVSRNSRAARQAAGAYDDPNVDTLADVPRAEKTDLSNVVIRAAAKNEALLDAKINKRRRGDRKNRVGKKFLEERLAASATSSDKGRLERALNITNRLDGKISRSISRAKYVQASRKAGWDMTNDNIRREAQRHAGAAAAVADKAAEATEESTEAEAGADEETAETFKSESQQRPNAQQTNLFALLPDVTDD</sequence>
<dbReference type="RefSeq" id="XP_022464918.1">
    <property type="nucleotide sequence ID" value="XM_022608420.1"/>
</dbReference>
<feature type="compositionally biased region" description="Low complexity" evidence="7">
    <location>
        <begin position="136"/>
        <end position="145"/>
    </location>
</feature>
<evidence type="ECO:0000256" key="2">
    <source>
        <dbReference type="ARBA" id="ARBA00004496"/>
    </source>
</evidence>
<evidence type="ECO:0000313" key="9">
    <source>
        <dbReference type="Proteomes" id="UP000006310"/>
    </source>
</evidence>
<proteinExistence type="predicted"/>
<reference evidence="8 9" key="1">
    <citation type="journal article" date="2011" name="Proc. Natl. Acad. Sci. U.S.A.">
        <title>Evolutionary erosion of yeast sex chromosomes by mating-type switching accidents.</title>
        <authorList>
            <person name="Gordon J.L."/>
            <person name="Armisen D."/>
            <person name="Proux-Wera E."/>
            <person name="Oheigeartaigh S.S."/>
            <person name="Byrne K.P."/>
            <person name="Wolfe K.H."/>
        </authorList>
    </citation>
    <scope>NUCLEOTIDE SEQUENCE [LARGE SCALE GENOMIC DNA]</scope>
    <source>
        <strain evidence="9">ATCC MYA-139 / BCRC 22969 / CBS 8797 / CCRC 22969 / KCTC 17520 / NBRC 10181 / NCYC 3082</strain>
    </source>
</reference>
<dbReference type="eggNOG" id="ENOG502S24Y">
    <property type="taxonomic scope" value="Eukaryota"/>
</dbReference>
<evidence type="ECO:0000313" key="8">
    <source>
        <dbReference type="EMBL" id="CCK70672.1"/>
    </source>
</evidence>
<keyword evidence="3" id="KW-0813">Transport</keyword>
<evidence type="ECO:0000256" key="3">
    <source>
        <dbReference type="ARBA" id="ARBA00022448"/>
    </source>
</evidence>
<reference evidence="9" key="2">
    <citation type="submission" date="2012-08" db="EMBL/GenBank/DDBJ databases">
        <title>Genome sequence of Kazachstania naganishii.</title>
        <authorList>
            <person name="Gordon J.L."/>
            <person name="Armisen D."/>
            <person name="Proux-Wera E."/>
            <person name="OhEigeartaigh S.S."/>
            <person name="Byrne K.P."/>
            <person name="Wolfe K.H."/>
        </authorList>
    </citation>
    <scope>NUCLEOTIDE SEQUENCE [LARGE SCALE GENOMIC DNA]</scope>
    <source>
        <strain evidence="9">ATCC MYA-139 / BCRC 22969 / CBS 8797 / CCRC 22969 / KCTC 17520 / NBRC 10181 / NCYC 3082</strain>
    </source>
</reference>
<evidence type="ECO:0000256" key="4">
    <source>
        <dbReference type="ARBA" id="ARBA00022490"/>
    </source>
</evidence>
<keyword evidence="6" id="KW-0539">Nucleus</keyword>
<dbReference type="GO" id="GO:0005737">
    <property type="term" value="C:cytoplasm"/>
    <property type="evidence" value="ECO:0007669"/>
    <property type="project" value="UniProtKB-SubCell"/>
</dbReference>
<evidence type="ECO:0008006" key="10">
    <source>
        <dbReference type="Google" id="ProtNLM"/>
    </source>
</evidence>
<dbReference type="Proteomes" id="UP000006310">
    <property type="component" value="Chromosome 5"/>
</dbReference>
<dbReference type="OrthoDB" id="4068492at2759"/>
<name>J7RZL8_HUIN7</name>
<evidence type="ECO:0000256" key="7">
    <source>
        <dbReference type="SAM" id="MobiDB-lite"/>
    </source>
</evidence>
<dbReference type="GO" id="GO:0000055">
    <property type="term" value="P:ribosomal large subunit export from nucleus"/>
    <property type="evidence" value="ECO:0007669"/>
    <property type="project" value="EnsemblFungi"/>
</dbReference>
<dbReference type="GO" id="GO:0005730">
    <property type="term" value="C:nucleolus"/>
    <property type="evidence" value="ECO:0007669"/>
    <property type="project" value="EnsemblFungi"/>
</dbReference>
<dbReference type="GO" id="GO:0030687">
    <property type="term" value="C:preribosome, large subunit precursor"/>
    <property type="evidence" value="ECO:0007669"/>
    <property type="project" value="EnsemblFungi"/>
</dbReference>